<name>A0A9X1FXP9_9RHOB</name>
<comment type="caution">
    <text evidence="1">The sequence shown here is derived from an EMBL/GenBank/DDBJ whole genome shotgun (WGS) entry which is preliminary data.</text>
</comment>
<accession>A0A9X1FXP9</accession>
<evidence type="ECO:0000313" key="1">
    <source>
        <dbReference type="EMBL" id="MBW4709294.1"/>
    </source>
</evidence>
<keyword evidence="2" id="KW-1185">Reference proteome</keyword>
<sequence length="99" mass="11118">MLRLFNTLNASKHTNGVSPTVKKFTRFEPRHVREAAPQTTCIAQPEHRAPTPVAAYRPASHAPRKIEPVFDDAAHLHSEARVSIAVLRRALPQRFAQMT</sequence>
<organism evidence="1 2">
    <name type="scientific">Roseobacter insulae</name>
    <dbReference type="NCBI Taxonomy" id="2859783"/>
    <lineage>
        <taxon>Bacteria</taxon>
        <taxon>Pseudomonadati</taxon>
        <taxon>Pseudomonadota</taxon>
        <taxon>Alphaproteobacteria</taxon>
        <taxon>Rhodobacterales</taxon>
        <taxon>Roseobacteraceae</taxon>
        <taxon>Roseobacter</taxon>
    </lineage>
</organism>
<proteinExistence type="predicted"/>
<evidence type="ECO:0000313" key="2">
    <source>
        <dbReference type="Proteomes" id="UP001138661"/>
    </source>
</evidence>
<protein>
    <submittedName>
        <fullName evidence="1">Uncharacterized protein</fullName>
    </submittedName>
</protein>
<dbReference type="EMBL" id="JAHXDN010000004">
    <property type="protein sequence ID" value="MBW4709294.1"/>
    <property type="molecule type" value="Genomic_DNA"/>
</dbReference>
<dbReference type="AlphaFoldDB" id="A0A9X1FXP9"/>
<reference evidence="1" key="1">
    <citation type="submission" date="2021-07" db="EMBL/GenBank/DDBJ databases">
        <title>Roseobacter insulae sp. nov., isolated from a tidal flat.</title>
        <authorList>
            <person name="Park S."/>
            <person name="Yoon J.-H."/>
        </authorList>
    </citation>
    <scope>NUCLEOTIDE SEQUENCE</scope>
    <source>
        <strain evidence="1">YSTF-M11</strain>
    </source>
</reference>
<dbReference type="RefSeq" id="WP_219504651.1">
    <property type="nucleotide sequence ID" value="NZ_JAHXDN010000004.1"/>
</dbReference>
<dbReference type="Proteomes" id="UP001138661">
    <property type="component" value="Unassembled WGS sequence"/>
</dbReference>
<gene>
    <name evidence="1" type="ORF">KX928_15995</name>
</gene>